<keyword evidence="5 7" id="KW-1133">Transmembrane helix</keyword>
<feature type="transmembrane region" description="Helical" evidence="7">
    <location>
        <begin position="303"/>
        <end position="322"/>
    </location>
</feature>
<feature type="transmembrane region" description="Helical" evidence="7">
    <location>
        <begin position="248"/>
        <end position="272"/>
    </location>
</feature>
<dbReference type="GO" id="GO:0005886">
    <property type="term" value="C:plasma membrane"/>
    <property type="evidence" value="ECO:0007669"/>
    <property type="project" value="UniProtKB-SubCell"/>
</dbReference>
<keyword evidence="10" id="KW-1185">Reference proteome</keyword>
<feature type="transmembrane region" description="Helical" evidence="7">
    <location>
        <begin position="89"/>
        <end position="107"/>
    </location>
</feature>
<gene>
    <name evidence="9" type="ORF">EA26_11265</name>
</gene>
<reference evidence="9 10" key="1">
    <citation type="submission" date="2014-04" db="EMBL/GenBank/DDBJ databases">
        <title>Genome sequencing of Vibrio navarrensis strains.</title>
        <authorList>
            <person name="Gladney L.M."/>
            <person name="Katz L.S."/>
            <person name="Marino-Ramirez L."/>
            <person name="Jordan I.K."/>
        </authorList>
    </citation>
    <scope>NUCLEOTIDE SEQUENCE [LARGE SCALE GENOMIC DNA]</scope>
    <source>
        <strain evidence="9 10">ATCC 51183</strain>
    </source>
</reference>
<dbReference type="AlphaFoldDB" id="A0A099LX74"/>
<dbReference type="InterPro" id="IPR036259">
    <property type="entry name" value="MFS_trans_sf"/>
</dbReference>
<comment type="subcellular location">
    <subcellularLocation>
        <location evidence="1">Cell membrane</location>
        <topology evidence="1">Multi-pass membrane protein</topology>
    </subcellularLocation>
</comment>
<dbReference type="Pfam" id="PF07690">
    <property type="entry name" value="MFS_1"/>
    <property type="match status" value="1"/>
</dbReference>
<proteinExistence type="predicted"/>
<evidence type="ECO:0000256" key="2">
    <source>
        <dbReference type="ARBA" id="ARBA00022448"/>
    </source>
</evidence>
<feature type="transmembrane region" description="Helical" evidence="7">
    <location>
        <begin position="24"/>
        <end position="46"/>
    </location>
</feature>
<feature type="transmembrane region" description="Helical" evidence="7">
    <location>
        <begin position="367"/>
        <end position="387"/>
    </location>
</feature>
<evidence type="ECO:0000313" key="9">
    <source>
        <dbReference type="EMBL" id="KGK11852.1"/>
    </source>
</evidence>
<sequence length="396" mass="42288">MNLSSYLENLTLADTRETTLPSSIFVPILALTLYSVASGYLMSLIPLVTEQYQLPVSLASWLASAFYAGLLLGSMFFEPVVQRIGHKNAFILCLLVFIASIVTLPLLPNSHIWLGARFVAGIAVAGVFVVVESWLLDGDEHSRAKRLSFYMISLYGGTAFGQIGISTFGISGSTPFILICATLMIAVMALVCFRTSQPDSHSAESLSLKQIARLSHAAIIGCIVSGLTLGAIYGLMPLELANRNVEQSSIGSLMALVILGGMVVQPTVTALGKWTGKSLLMAFYCLAGVFAIGMTFVSDSLPVLAMALFLLGMAVFALYPIAITLGCEQLDSKFIVSATQVMLFSYSVGSVIGPVLAGEFMHNPHGLLGYLFAMLVPTTIYMLLAAIKTRKSVALP</sequence>
<evidence type="ECO:0000256" key="6">
    <source>
        <dbReference type="ARBA" id="ARBA00023136"/>
    </source>
</evidence>
<keyword evidence="6 7" id="KW-0472">Membrane</keyword>
<feature type="domain" description="Major facilitator superfamily (MFS) profile" evidence="8">
    <location>
        <begin position="23"/>
        <end position="390"/>
    </location>
</feature>
<dbReference type="Gene3D" id="1.20.1250.20">
    <property type="entry name" value="MFS general substrate transporter like domains"/>
    <property type="match status" value="2"/>
</dbReference>
<dbReference type="PANTHER" id="PTHR23521:SF2">
    <property type="entry name" value="TRANSPORTER MFS SUPERFAMILY"/>
    <property type="match status" value="1"/>
</dbReference>
<keyword evidence="2" id="KW-0813">Transport</keyword>
<dbReference type="InterPro" id="IPR047200">
    <property type="entry name" value="MFS_YcaD-like"/>
</dbReference>
<dbReference type="GeneID" id="43683748"/>
<feature type="transmembrane region" description="Helical" evidence="7">
    <location>
        <begin position="214"/>
        <end position="236"/>
    </location>
</feature>
<keyword evidence="4 7" id="KW-0812">Transmembrane</keyword>
<dbReference type="InterPro" id="IPR020846">
    <property type="entry name" value="MFS_dom"/>
</dbReference>
<dbReference type="PANTHER" id="PTHR23521">
    <property type="entry name" value="TRANSPORTER MFS SUPERFAMILY"/>
    <property type="match status" value="1"/>
</dbReference>
<dbReference type="SUPFAM" id="SSF103473">
    <property type="entry name" value="MFS general substrate transporter"/>
    <property type="match status" value="1"/>
</dbReference>
<dbReference type="PROSITE" id="PS50850">
    <property type="entry name" value="MFS"/>
    <property type="match status" value="1"/>
</dbReference>
<dbReference type="RefSeq" id="WP_052079236.1">
    <property type="nucleotide sequence ID" value="NZ_CP061844.1"/>
</dbReference>
<dbReference type="GO" id="GO:0022857">
    <property type="term" value="F:transmembrane transporter activity"/>
    <property type="evidence" value="ECO:0007669"/>
    <property type="project" value="InterPro"/>
</dbReference>
<feature type="transmembrane region" description="Helical" evidence="7">
    <location>
        <begin position="334"/>
        <end position="355"/>
    </location>
</feature>
<dbReference type="Proteomes" id="UP000029994">
    <property type="component" value="Unassembled WGS sequence"/>
</dbReference>
<evidence type="ECO:0000313" key="10">
    <source>
        <dbReference type="Proteomes" id="UP000029994"/>
    </source>
</evidence>
<dbReference type="CDD" id="cd17477">
    <property type="entry name" value="MFS_YcaD_like"/>
    <property type="match status" value="1"/>
</dbReference>
<feature type="transmembrane region" description="Helical" evidence="7">
    <location>
        <begin position="176"/>
        <end position="193"/>
    </location>
</feature>
<dbReference type="EMBL" id="JMCG01000001">
    <property type="protein sequence ID" value="KGK11852.1"/>
    <property type="molecule type" value="Genomic_DNA"/>
</dbReference>
<protein>
    <submittedName>
        <fullName evidence="9">MFS transporter</fullName>
    </submittedName>
</protein>
<accession>A0A099LX74</accession>
<comment type="caution">
    <text evidence="9">The sequence shown here is derived from an EMBL/GenBank/DDBJ whole genome shotgun (WGS) entry which is preliminary data.</text>
</comment>
<organism evidence="9 10">
    <name type="scientific">Vibrio navarrensis</name>
    <dbReference type="NCBI Taxonomy" id="29495"/>
    <lineage>
        <taxon>Bacteria</taxon>
        <taxon>Pseudomonadati</taxon>
        <taxon>Pseudomonadota</taxon>
        <taxon>Gammaproteobacteria</taxon>
        <taxon>Vibrionales</taxon>
        <taxon>Vibrionaceae</taxon>
        <taxon>Vibrio</taxon>
    </lineage>
</organism>
<feature type="transmembrane region" description="Helical" evidence="7">
    <location>
        <begin position="147"/>
        <end position="170"/>
    </location>
</feature>
<evidence type="ECO:0000256" key="3">
    <source>
        <dbReference type="ARBA" id="ARBA00022475"/>
    </source>
</evidence>
<feature type="transmembrane region" description="Helical" evidence="7">
    <location>
        <begin position="279"/>
        <end position="297"/>
    </location>
</feature>
<dbReference type="eggNOG" id="COG0738">
    <property type="taxonomic scope" value="Bacteria"/>
</dbReference>
<name>A0A099LX74_9VIBR</name>
<dbReference type="STRING" id="29495.EA26_11265"/>
<evidence type="ECO:0000256" key="1">
    <source>
        <dbReference type="ARBA" id="ARBA00004651"/>
    </source>
</evidence>
<feature type="transmembrane region" description="Helical" evidence="7">
    <location>
        <begin position="58"/>
        <end position="77"/>
    </location>
</feature>
<keyword evidence="3" id="KW-1003">Cell membrane</keyword>
<evidence type="ECO:0000256" key="4">
    <source>
        <dbReference type="ARBA" id="ARBA00022692"/>
    </source>
</evidence>
<evidence type="ECO:0000259" key="8">
    <source>
        <dbReference type="PROSITE" id="PS50850"/>
    </source>
</evidence>
<feature type="transmembrane region" description="Helical" evidence="7">
    <location>
        <begin position="113"/>
        <end position="135"/>
    </location>
</feature>
<dbReference type="InterPro" id="IPR011701">
    <property type="entry name" value="MFS"/>
</dbReference>
<evidence type="ECO:0000256" key="5">
    <source>
        <dbReference type="ARBA" id="ARBA00022989"/>
    </source>
</evidence>
<evidence type="ECO:0000256" key="7">
    <source>
        <dbReference type="SAM" id="Phobius"/>
    </source>
</evidence>